<dbReference type="InterPro" id="IPR023214">
    <property type="entry name" value="HAD_sf"/>
</dbReference>
<dbReference type="InterPro" id="IPR023198">
    <property type="entry name" value="PGP-like_dom2"/>
</dbReference>
<reference evidence="1 2" key="1">
    <citation type="journal article" date="2015" name="Nature">
        <title>rRNA introns, odd ribosomes, and small enigmatic genomes across a large radiation of phyla.</title>
        <authorList>
            <person name="Brown C.T."/>
            <person name="Hug L.A."/>
            <person name="Thomas B.C."/>
            <person name="Sharon I."/>
            <person name="Castelle C.J."/>
            <person name="Singh A."/>
            <person name="Wilkins M.J."/>
            <person name="Williams K.H."/>
            <person name="Banfield J.F."/>
        </authorList>
    </citation>
    <scope>NUCLEOTIDE SEQUENCE [LARGE SCALE GENOMIC DNA]</scope>
</reference>
<dbReference type="PANTHER" id="PTHR43481">
    <property type="entry name" value="FRUCTOSE-1-PHOSPHATE PHOSPHATASE"/>
    <property type="match status" value="1"/>
</dbReference>
<evidence type="ECO:0008006" key="3">
    <source>
        <dbReference type="Google" id="ProtNLM"/>
    </source>
</evidence>
<comment type="caution">
    <text evidence="1">The sequence shown here is derived from an EMBL/GenBank/DDBJ whole genome shotgun (WGS) entry which is preliminary data.</text>
</comment>
<dbReference type="PRINTS" id="PR00413">
    <property type="entry name" value="HADHALOGNASE"/>
</dbReference>
<dbReference type="InterPro" id="IPR006439">
    <property type="entry name" value="HAD-SF_hydro_IA"/>
</dbReference>
<protein>
    <recommendedName>
        <fullName evidence="3">HAD-superfamily hydrolase, subfamily IA, variant 3</fullName>
    </recommendedName>
</protein>
<dbReference type="NCBIfam" id="TIGR01509">
    <property type="entry name" value="HAD-SF-IA-v3"/>
    <property type="match status" value="1"/>
</dbReference>
<dbReference type="PANTHER" id="PTHR43481:SF4">
    <property type="entry name" value="GLYCEROL-1-PHOSPHATE PHOSPHOHYDROLASE 1-RELATED"/>
    <property type="match status" value="1"/>
</dbReference>
<dbReference type="SFLD" id="SFLDS00003">
    <property type="entry name" value="Haloacid_Dehalogenase"/>
    <property type="match status" value="1"/>
</dbReference>
<dbReference type="InterPro" id="IPR036412">
    <property type="entry name" value="HAD-like_sf"/>
</dbReference>
<dbReference type="Pfam" id="PF00702">
    <property type="entry name" value="Hydrolase"/>
    <property type="match status" value="1"/>
</dbReference>
<dbReference type="PATRIC" id="fig|1618366.3.peg.726"/>
<evidence type="ECO:0000313" key="1">
    <source>
        <dbReference type="EMBL" id="KKU02625.1"/>
    </source>
</evidence>
<dbReference type="EMBL" id="LCKS01000010">
    <property type="protein sequence ID" value="KKU02625.1"/>
    <property type="molecule type" value="Genomic_DNA"/>
</dbReference>
<name>A0A0G1Q1W1_9BACT</name>
<evidence type="ECO:0000313" key="2">
    <source>
        <dbReference type="Proteomes" id="UP000034264"/>
    </source>
</evidence>
<accession>A0A0G1Q1W1</accession>
<dbReference type="InterPro" id="IPR051806">
    <property type="entry name" value="HAD-like_SPP"/>
</dbReference>
<organism evidence="1 2">
    <name type="scientific">Candidatus Amesbacteria bacterium GW2011_GWC2_45_19</name>
    <dbReference type="NCBI Taxonomy" id="1618366"/>
    <lineage>
        <taxon>Bacteria</taxon>
        <taxon>Candidatus Amesiibacteriota</taxon>
    </lineage>
</organism>
<sequence>MIAAVIFDLDGTALDNEHKWEDVFRKVANSHALEYGSKWIHEPGIGVGPNWEKIVGKGERAEKLARQTWNLYWQETKNAGNVQVMAGLEELVRAVKERGWLTALATGTNWNVVESELEQLNLWLAFDVTTTGEEVLAQKPDPEIYTLTAQKLGVEPENCVVIEDSVAGVESAVAAGTTVVGLTSGYASEGQLKKAGVKYVVDSLGEVMVSLGEYVGEKKMVGG</sequence>
<gene>
    <name evidence="1" type="ORF">UX05_C0010G0017</name>
</gene>
<dbReference type="GO" id="GO:0050308">
    <property type="term" value="F:sugar-phosphatase activity"/>
    <property type="evidence" value="ECO:0007669"/>
    <property type="project" value="TreeGrafter"/>
</dbReference>
<dbReference type="Gene3D" id="3.40.50.1000">
    <property type="entry name" value="HAD superfamily/HAD-like"/>
    <property type="match status" value="1"/>
</dbReference>
<dbReference type="Gene3D" id="1.10.150.240">
    <property type="entry name" value="Putative phosphatase, domain 2"/>
    <property type="match status" value="1"/>
</dbReference>
<dbReference type="SFLD" id="SFLDG01129">
    <property type="entry name" value="C1.5:_HAD__Beta-PGM__Phosphata"/>
    <property type="match status" value="1"/>
</dbReference>
<dbReference type="CDD" id="cd07505">
    <property type="entry name" value="HAD_BPGM-like"/>
    <property type="match status" value="1"/>
</dbReference>
<dbReference type="SUPFAM" id="SSF56784">
    <property type="entry name" value="HAD-like"/>
    <property type="match status" value="1"/>
</dbReference>
<proteinExistence type="predicted"/>
<dbReference type="SFLD" id="SFLDG01135">
    <property type="entry name" value="C1.5.6:_HAD__Beta-PGM__Phospha"/>
    <property type="match status" value="1"/>
</dbReference>
<dbReference type="AlphaFoldDB" id="A0A0G1Q1W1"/>
<dbReference type="Proteomes" id="UP000034264">
    <property type="component" value="Unassembled WGS sequence"/>
</dbReference>